<accession>A0A0F9DXX8</accession>
<evidence type="ECO:0008006" key="3">
    <source>
        <dbReference type="Google" id="ProtNLM"/>
    </source>
</evidence>
<name>A0A0F9DXX8_9ZZZZ</name>
<gene>
    <name evidence="2" type="ORF">LCGC14_2142520</name>
</gene>
<feature type="transmembrane region" description="Helical" evidence="1">
    <location>
        <begin position="12"/>
        <end position="35"/>
    </location>
</feature>
<evidence type="ECO:0000256" key="1">
    <source>
        <dbReference type="SAM" id="Phobius"/>
    </source>
</evidence>
<sequence length="540" mass="62994">MFNTTRNYKKISIRIILILMIVFLSTIIPGLFGIFKTQSLEDINLFDNTLNTNKFTKENYTAISTKEDYGLGNVTIDDIRFLDFVEGIFNWSVDYPLIAEDLESEALTVEIEKMEYINTTKSATKETPLSPKIETIYVTINETVNITYDNSKAGFLIYRSRFTTAKLIEFYVNNGTSVRKLTAETDYTIDDQFFVVFNYEEFFQQVILNFTINFIWEIQFVLGDWLMFQEEIDPFIMEDVEQEFSPKFIYNFFLISWGVSFDLAENIPIDFLEVALTINPPDKDSLTNHEMFVNINDVNIDNYLKPDNSLKIELSDHFRPNKSFIILNFTSTFRLKFEEPVGNMWAIERLVSGSTIRERIYFPSLIAGPQHIYLENIEIYEPGIYYEQVLSTYSLFERDIEFFDANASAIEKIGLVVKIPYIFFNETSPFSVKYETDHTLRIIITDNIKMPLVGARVEIFFFAVKYGTYVSNQHIQPIDPGRTDENGQVVLYDVPRGNYTVRVIWQGKLVKETTVNTDKEVNYVFTRVPHFPLWILIFGI</sequence>
<reference evidence="2" key="1">
    <citation type="journal article" date="2015" name="Nature">
        <title>Complex archaea that bridge the gap between prokaryotes and eukaryotes.</title>
        <authorList>
            <person name="Spang A."/>
            <person name="Saw J.H."/>
            <person name="Jorgensen S.L."/>
            <person name="Zaremba-Niedzwiedzka K."/>
            <person name="Martijn J."/>
            <person name="Lind A.E."/>
            <person name="van Eijk R."/>
            <person name="Schleper C."/>
            <person name="Guy L."/>
            <person name="Ettema T.J."/>
        </authorList>
    </citation>
    <scope>NUCLEOTIDE SEQUENCE</scope>
</reference>
<evidence type="ECO:0000313" key="2">
    <source>
        <dbReference type="EMBL" id="KKL66683.1"/>
    </source>
</evidence>
<proteinExistence type="predicted"/>
<keyword evidence="1" id="KW-0812">Transmembrane</keyword>
<keyword evidence="1" id="KW-1133">Transmembrane helix</keyword>
<comment type="caution">
    <text evidence="2">The sequence shown here is derived from an EMBL/GenBank/DDBJ whole genome shotgun (WGS) entry which is preliminary data.</text>
</comment>
<feature type="non-terminal residue" evidence="2">
    <location>
        <position position="540"/>
    </location>
</feature>
<organism evidence="2">
    <name type="scientific">marine sediment metagenome</name>
    <dbReference type="NCBI Taxonomy" id="412755"/>
    <lineage>
        <taxon>unclassified sequences</taxon>
        <taxon>metagenomes</taxon>
        <taxon>ecological metagenomes</taxon>
    </lineage>
</organism>
<dbReference type="EMBL" id="LAZR01027126">
    <property type="protein sequence ID" value="KKL66683.1"/>
    <property type="molecule type" value="Genomic_DNA"/>
</dbReference>
<protein>
    <recommendedName>
        <fullName evidence="3">Carboxypeptidase regulatory-like domain-containing protein</fullName>
    </recommendedName>
</protein>
<keyword evidence="1" id="KW-0472">Membrane</keyword>
<dbReference type="AlphaFoldDB" id="A0A0F9DXX8"/>